<sequence length="66" mass="7317">MSRKPCSLTDRKSYWASFNHMIKHFGGIEEAEAAIASGKAVYGKPTVPKGYILGTDIKGMYVLHKE</sequence>
<protein>
    <submittedName>
        <fullName evidence="1">Uncharacterized protein</fullName>
    </submittedName>
</protein>
<proteinExistence type="predicted"/>
<dbReference type="EMBL" id="KM411958">
    <property type="protein sequence ID" value="AXL96679.1"/>
    <property type="molecule type" value="Genomic_DNA"/>
</dbReference>
<reference evidence="1 2" key="1">
    <citation type="submission" date="2014-08" db="EMBL/GenBank/DDBJ databases">
        <title>Directed in vitro evolution of therapeutic bacteriophage: the Appelmans protocol.</title>
        <authorList>
            <person name="Burrowes B.H."/>
            <person name="Molineux I.J."/>
            <person name="Alves D.R."/>
            <person name="Fralick J.A."/>
        </authorList>
    </citation>
    <scope>NUCLEOTIDE SEQUENCE [LARGE SCALE GENOMIC DNA]</scope>
</reference>
<organism evidence="1 2">
    <name type="scientific">Pseudomonas phage RWG</name>
    <dbReference type="NCBI Taxonomy" id="1541890"/>
    <lineage>
        <taxon>Viruses</taxon>
        <taxon>Duplodnaviria</taxon>
        <taxon>Heunggongvirae</taxon>
        <taxon>Uroviricota</taxon>
        <taxon>Caudoviricetes</taxon>
        <taxon>Schitoviridae</taxon>
        <taxon>Migulavirinae</taxon>
        <taxon>Litunavirus</taxon>
        <taxon>Litunavirus Ab09</taxon>
    </lineage>
</organism>
<name>A0A346CM55_9CAUD</name>
<evidence type="ECO:0000313" key="1">
    <source>
        <dbReference type="EMBL" id="AXL96679.1"/>
    </source>
</evidence>
<evidence type="ECO:0000313" key="2">
    <source>
        <dbReference type="Proteomes" id="UP000030920"/>
    </source>
</evidence>
<dbReference type="Proteomes" id="UP000030920">
    <property type="component" value="Segment"/>
</dbReference>
<accession>A0A346CM55</accession>